<accession>A0A1X7VHQ6</accession>
<dbReference type="PANTHER" id="PTHR46957">
    <property type="entry name" value="CYTOKINE RECEPTOR"/>
    <property type="match status" value="1"/>
</dbReference>
<name>A0A1X7VHQ6_AMPQE</name>
<keyword evidence="5" id="KW-1185">Reference proteome</keyword>
<feature type="domain" description="Fibronectin type-III" evidence="3">
    <location>
        <begin position="123"/>
        <end position="212"/>
    </location>
</feature>
<evidence type="ECO:0000313" key="5">
    <source>
        <dbReference type="Proteomes" id="UP000007879"/>
    </source>
</evidence>
<sequence length="730" mass="79265">MAFKEMALVLFALLFLPLMASQPQSSSIEPCKVLVIRTKLEYYNVTKNITYCCTNWCNNYCIGTEVVTLNRTVYFQDFDCCPGYGGPQCLPVCSSPCQGPNKACLRPDICGCISGWTGNNCQKVNGLHHVSISDASVQLGWSLPSNNNSNGYIALCSNSSHSLNESIDPGGNKTTISGLIPYSVYKCCVVSLLKQGNGTESCISVETQQKAPSSPINLRAETISNTTLLIQWDQPVAPNGIIRNYTLIINYGGSTIDRISVDGQLRMYLLNGLSIYQSVQISIAARTDAGMGPAANYITANVQQTMASPTPLSLEKSTNLLSVTNHQTTSHLVWTPPSNTIYAVKYYHLTLHTVQLSRLINKWTLRPNQVFNIILTLNPYVPYRLDALLMTDGRSTGMISSDVFFTKEGAPTAYPSISSAVRAEPNEGRLSWLPLDLWDSQGVVKNYTISYAQSSSNETCGNTVNTKTVVIVSSSETQGLSHSLNSLNVQSPYCIKIQASTSSGPGPFSPSVLLPTYASTKICVLLSGVYNCSKWILEDLNEKISNASVAVVNSLNQACSCSITTSHLVQSSLTCNSRRIDGSALFCTTVIGTSKTSSQRLRDLLIERLPRNSLLLSGLNLNVSNVCETEDCPPLGTTGQNGENDEDFFKVFSVILSIVLGLFLLLEIFTCVLLANYCNKYHSKKSNQPQPPLYLCSSSTASEVTSSSDEKMSISTIGKYSSNFSSGTTV</sequence>
<dbReference type="OrthoDB" id="6244967at2759"/>
<dbReference type="InParanoid" id="A0A1X7VHQ6"/>
<dbReference type="Proteomes" id="UP000007879">
    <property type="component" value="Unassembled WGS sequence"/>
</dbReference>
<feature type="transmembrane region" description="Helical" evidence="1">
    <location>
        <begin position="651"/>
        <end position="675"/>
    </location>
</feature>
<dbReference type="Gene3D" id="2.60.40.10">
    <property type="entry name" value="Immunoglobulins"/>
    <property type="match status" value="3"/>
</dbReference>
<dbReference type="GO" id="GO:0016020">
    <property type="term" value="C:membrane"/>
    <property type="evidence" value="ECO:0007669"/>
    <property type="project" value="UniProtKB-SubCell"/>
</dbReference>
<dbReference type="EnsemblMetazoa" id="Aqu2.1.39851_001">
    <property type="protein sequence ID" value="Aqu2.1.39851_001"/>
    <property type="gene ID" value="Aqu2.1.39851"/>
</dbReference>
<evidence type="ECO:0000313" key="4">
    <source>
        <dbReference type="EnsemblMetazoa" id="Aqu2.1.39851_001"/>
    </source>
</evidence>
<gene>
    <name evidence="4" type="primary">109580250</name>
</gene>
<feature type="domain" description="Fibronectin type-III" evidence="3">
    <location>
        <begin position="214"/>
        <end position="305"/>
    </location>
</feature>
<keyword evidence="1" id="KW-0472">Membrane</keyword>
<dbReference type="InterPro" id="IPR003961">
    <property type="entry name" value="FN3_dom"/>
</dbReference>
<evidence type="ECO:0000259" key="3">
    <source>
        <dbReference type="PROSITE" id="PS50853"/>
    </source>
</evidence>
<dbReference type="SMART" id="SM00060">
    <property type="entry name" value="FN3"/>
    <property type="match status" value="4"/>
</dbReference>
<protein>
    <recommendedName>
        <fullName evidence="3">Fibronectin type-III domain-containing protein</fullName>
    </recommendedName>
</protein>
<evidence type="ECO:0000256" key="1">
    <source>
        <dbReference type="SAM" id="Phobius"/>
    </source>
</evidence>
<dbReference type="InterPro" id="IPR013783">
    <property type="entry name" value="Ig-like_fold"/>
</dbReference>
<reference evidence="4" key="2">
    <citation type="submission" date="2017-05" db="UniProtKB">
        <authorList>
            <consortium name="EnsemblMetazoa"/>
        </authorList>
    </citation>
    <scope>IDENTIFICATION</scope>
</reference>
<dbReference type="EnsemblMetazoa" id="XM_019993231.1">
    <property type="protein sequence ID" value="XP_019848790.1"/>
    <property type="gene ID" value="LOC109580250"/>
</dbReference>
<feature type="domain" description="Fibronectin type-III" evidence="3">
    <location>
        <begin position="414"/>
        <end position="519"/>
    </location>
</feature>
<dbReference type="CDD" id="cd00063">
    <property type="entry name" value="FN3"/>
    <property type="match status" value="2"/>
</dbReference>
<dbReference type="eggNOG" id="KOG4228">
    <property type="taxonomic scope" value="Eukaryota"/>
</dbReference>
<keyword evidence="2" id="KW-0732">Signal</keyword>
<keyword evidence="1" id="KW-0812">Transmembrane</keyword>
<dbReference type="SUPFAM" id="SSF49265">
    <property type="entry name" value="Fibronectin type III"/>
    <property type="match status" value="2"/>
</dbReference>
<organism evidence="4">
    <name type="scientific">Amphimedon queenslandica</name>
    <name type="common">Sponge</name>
    <dbReference type="NCBI Taxonomy" id="400682"/>
    <lineage>
        <taxon>Eukaryota</taxon>
        <taxon>Metazoa</taxon>
        <taxon>Porifera</taxon>
        <taxon>Demospongiae</taxon>
        <taxon>Heteroscleromorpha</taxon>
        <taxon>Haplosclerida</taxon>
        <taxon>Niphatidae</taxon>
        <taxon>Amphimedon</taxon>
    </lineage>
</organism>
<dbReference type="KEGG" id="aqu:109580250"/>
<dbReference type="Pfam" id="PF00041">
    <property type="entry name" value="fn3"/>
    <property type="match status" value="3"/>
</dbReference>
<dbReference type="InterPro" id="IPR050713">
    <property type="entry name" value="RTP_Phos/Ushers"/>
</dbReference>
<proteinExistence type="predicted"/>
<dbReference type="PROSITE" id="PS50853">
    <property type="entry name" value="FN3"/>
    <property type="match status" value="3"/>
</dbReference>
<dbReference type="PANTHER" id="PTHR46957:SF3">
    <property type="entry name" value="CYTOKINE RECEPTOR"/>
    <property type="match status" value="1"/>
</dbReference>
<reference evidence="5" key="1">
    <citation type="journal article" date="2010" name="Nature">
        <title>The Amphimedon queenslandica genome and the evolution of animal complexity.</title>
        <authorList>
            <person name="Srivastava M."/>
            <person name="Simakov O."/>
            <person name="Chapman J."/>
            <person name="Fahey B."/>
            <person name="Gauthier M.E."/>
            <person name="Mitros T."/>
            <person name="Richards G.S."/>
            <person name="Conaco C."/>
            <person name="Dacre M."/>
            <person name="Hellsten U."/>
            <person name="Larroux C."/>
            <person name="Putnam N.H."/>
            <person name="Stanke M."/>
            <person name="Adamska M."/>
            <person name="Darling A."/>
            <person name="Degnan S.M."/>
            <person name="Oakley T.H."/>
            <person name="Plachetzki D.C."/>
            <person name="Zhai Y."/>
            <person name="Adamski M."/>
            <person name="Calcino A."/>
            <person name="Cummins S.F."/>
            <person name="Goodstein D.M."/>
            <person name="Harris C."/>
            <person name="Jackson D.J."/>
            <person name="Leys S.P."/>
            <person name="Shu S."/>
            <person name="Woodcroft B.J."/>
            <person name="Vervoort M."/>
            <person name="Kosik K.S."/>
            <person name="Manning G."/>
            <person name="Degnan B.M."/>
            <person name="Rokhsar D.S."/>
        </authorList>
    </citation>
    <scope>NUCLEOTIDE SEQUENCE [LARGE SCALE GENOMIC DNA]</scope>
</reference>
<feature type="signal peptide" evidence="2">
    <location>
        <begin position="1"/>
        <end position="20"/>
    </location>
</feature>
<evidence type="ECO:0000256" key="2">
    <source>
        <dbReference type="SAM" id="SignalP"/>
    </source>
</evidence>
<dbReference type="InterPro" id="IPR036116">
    <property type="entry name" value="FN3_sf"/>
</dbReference>
<feature type="chain" id="PRO_5012846946" description="Fibronectin type-III domain-containing protein" evidence="2">
    <location>
        <begin position="21"/>
        <end position="730"/>
    </location>
</feature>
<keyword evidence="1" id="KW-1133">Transmembrane helix</keyword>
<dbReference type="Gene3D" id="2.10.25.10">
    <property type="entry name" value="Laminin"/>
    <property type="match status" value="1"/>
</dbReference>
<dbReference type="AlphaFoldDB" id="A0A1X7VHQ6"/>